<evidence type="ECO:0008006" key="4">
    <source>
        <dbReference type="Google" id="ProtNLM"/>
    </source>
</evidence>
<keyword evidence="3" id="KW-1185">Reference proteome</keyword>
<dbReference type="Proteomes" id="UP000831113">
    <property type="component" value="Chromosome"/>
</dbReference>
<keyword evidence="1" id="KW-0732">Signal</keyword>
<feature type="chain" id="PRO_5046643016" description="Lipoprotein" evidence="1">
    <location>
        <begin position="21"/>
        <end position="258"/>
    </location>
</feature>
<sequence>MLLPRLLVALTLLGSLVACSESPTRRSAAVSATAPPDTAAVRKAAREFRVEYNQPQNLDSTDFYYQPVSVVPLEEERSTGSKLLSSSSYDSEYDTRPNDIEGTCYNLLFFQKSTLQEHALFPHGRFVVTEIDTDSKPDARWPYLFYTVIKADTNADGRQDEKDASALYVSDRSGRQLRQLTPDGTHLESRTLLPKTSLLLVEVRPDVNHDREFTHADGTYWLRFDLSSLDAAPVQQPIATAASALQQQMLRRQSRQTE</sequence>
<gene>
    <name evidence="2" type="ORF">MTX78_06240</name>
</gene>
<reference evidence="2 3" key="1">
    <citation type="submission" date="2022-03" db="EMBL/GenBank/DDBJ databases">
        <title>Hymenobactersp. isolated from the air.</title>
        <authorList>
            <person name="Won M."/>
            <person name="Kwon S.-W."/>
        </authorList>
    </citation>
    <scope>NUCLEOTIDE SEQUENCE [LARGE SCALE GENOMIC DNA]</scope>
    <source>
        <strain evidence="2 3">KACC 21982</strain>
    </source>
</reference>
<proteinExistence type="predicted"/>
<protein>
    <recommendedName>
        <fullName evidence="4">Lipoprotein</fullName>
    </recommendedName>
</protein>
<feature type="signal peptide" evidence="1">
    <location>
        <begin position="1"/>
        <end position="20"/>
    </location>
</feature>
<evidence type="ECO:0000256" key="1">
    <source>
        <dbReference type="SAM" id="SignalP"/>
    </source>
</evidence>
<evidence type="ECO:0000313" key="3">
    <source>
        <dbReference type="Proteomes" id="UP000831113"/>
    </source>
</evidence>
<dbReference type="EMBL" id="CP094669">
    <property type="protein sequence ID" value="UOG76192.1"/>
    <property type="molecule type" value="Genomic_DNA"/>
</dbReference>
<organism evidence="2 3">
    <name type="scientific">Hymenobacter tibetensis</name>
    <dbReference type="NCBI Taxonomy" id="497967"/>
    <lineage>
        <taxon>Bacteria</taxon>
        <taxon>Pseudomonadati</taxon>
        <taxon>Bacteroidota</taxon>
        <taxon>Cytophagia</taxon>
        <taxon>Cytophagales</taxon>
        <taxon>Hymenobacteraceae</taxon>
        <taxon>Hymenobacter</taxon>
    </lineage>
</organism>
<evidence type="ECO:0000313" key="2">
    <source>
        <dbReference type="EMBL" id="UOG76192.1"/>
    </source>
</evidence>
<name>A0ABY4D1H7_9BACT</name>
<dbReference type="PROSITE" id="PS51257">
    <property type="entry name" value="PROKAR_LIPOPROTEIN"/>
    <property type="match status" value="1"/>
</dbReference>
<accession>A0ABY4D1H7</accession>
<dbReference type="RefSeq" id="WP_243800888.1">
    <property type="nucleotide sequence ID" value="NZ_CP094669.1"/>
</dbReference>